<keyword evidence="12" id="KW-1185">Reference proteome</keyword>
<protein>
    <recommendedName>
        <fullName evidence="5 9">Alpha-acetolactate decarboxylase</fullName>
        <ecNumber evidence="4 9">4.1.1.5</ecNumber>
    </recommendedName>
</protein>
<evidence type="ECO:0000313" key="12">
    <source>
        <dbReference type="Proteomes" id="UP000650424"/>
    </source>
</evidence>
<dbReference type="PROSITE" id="PS51257">
    <property type="entry name" value="PROKAR_LIPOPROTEIN"/>
    <property type="match status" value="1"/>
</dbReference>
<evidence type="ECO:0000256" key="8">
    <source>
        <dbReference type="ARBA" id="ARBA00023239"/>
    </source>
</evidence>
<name>A0ABR6ZRL9_9BURK</name>
<organism evidence="11 12">
    <name type="scientific">Undibacterium hunanense</name>
    <dbReference type="NCBI Taxonomy" id="2762292"/>
    <lineage>
        <taxon>Bacteria</taxon>
        <taxon>Pseudomonadati</taxon>
        <taxon>Pseudomonadota</taxon>
        <taxon>Betaproteobacteria</taxon>
        <taxon>Burkholderiales</taxon>
        <taxon>Oxalobacteraceae</taxon>
        <taxon>Undibacterium</taxon>
    </lineage>
</organism>
<dbReference type="EMBL" id="JACOGF010000006">
    <property type="protein sequence ID" value="MBC3918459.1"/>
    <property type="molecule type" value="Genomic_DNA"/>
</dbReference>
<dbReference type="PANTHER" id="PTHR35524:SF1">
    <property type="entry name" value="ALPHA-ACETOLACTATE DECARBOXYLASE"/>
    <property type="match status" value="1"/>
</dbReference>
<evidence type="ECO:0000256" key="5">
    <source>
        <dbReference type="ARBA" id="ARBA00020164"/>
    </source>
</evidence>
<dbReference type="Proteomes" id="UP000650424">
    <property type="component" value="Unassembled WGS sequence"/>
</dbReference>
<feature type="chain" id="PRO_5045832571" description="Alpha-acetolactate decarboxylase" evidence="10">
    <location>
        <begin position="23"/>
        <end position="263"/>
    </location>
</feature>
<feature type="signal peptide" evidence="10">
    <location>
        <begin position="1"/>
        <end position="22"/>
    </location>
</feature>
<evidence type="ECO:0000256" key="4">
    <source>
        <dbReference type="ARBA" id="ARBA00013204"/>
    </source>
</evidence>
<evidence type="ECO:0000256" key="3">
    <source>
        <dbReference type="ARBA" id="ARBA00007106"/>
    </source>
</evidence>
<evidence type="ECO:0000256" key="7">
    <source>
        <dbReference type="ARBA" id="ARBA00023061"/>
    </source>
</evidence>
<dbReference type="InterPro" id="IPR005128">
    <property type="entry name" value="Acetolactate_a_deCO2ase"/>
</dbReference>
<comment type="caution">
    <text evidence="11">The sequence shown here is derived from an EMBL/GenBank/DDBJ whole genome shotgun (WGS) entry which is preliminary data.</text>
</comment>
<dbReference type="Pfam" id="PF03306">
    <property type="entry name" value="AAL_decarboxy"/>
    <property type="match status" value="1"/>
</dbReference>
<evidence type="ECO:0000256" key="9">
    <source>
        <dbReference type="PIRNR" id="PIRNR001332"/>
    </source>
</evidence>
<evidence type="ECO:0000313" key="11">
    <source>
        <dbReference type="EMBL" id="MBC3918459.1"/>
    </source>
</evidence>
<dbReference type="GO" id="GO:0047605">
    <property type="term" value="F:acetolactate decarboxylase activity"/>
    <property type="evidence" value="ECO:0007669"/>
    <property type="project" value="UniProtKB-EC"/>
</dbReference>
<gene>
    <name evidence="11" type="primary">budA</name>
    <name evidence="11" type="ORF">H8L32_13285</name>
</gene>
<proteinExistence type="inferred from homology"/>
<reference evidence="11 12" key="1">
    <citation type="submission" date="2020-08" db="EMBL/GenBank/DDBJ databases">
        <title>Novel species isolated from subtropical streams in China.</title>
        <authorList>
            <person name="Lu H."/>
        </authorList>
    </citation>
    <scope>NUCLEOTIDE SEQUENCE [LARGE SCALE GENOMIC DNA]</scope>
    <source>
        <strain evidence="11 12">CY18W</strain>
    </source>
</reference>
<sequence length="263" mass="28927">MKNLSLASLLFFATTVTTLSCAQTPPPAKAFHYSTIDALLAGAYEGELTVDELKLKGDFGIGTFNRVDGEMIVLDGEVFQFKADGSVVKASGTQLTPFAVVTRFNADFRYDISKETGMKELEDMLDQRLDNKNLFYAIRVEGDFKQLTTRAIAPQDKPYKPLAEVTKTQTLFNYTNTKGVLVGFRSPGFAKGFNVPGYHWHYLSNDHKAGGHVLALSLSLGAIKVGAVSDIEIKLPTNDQFATTNQTIDRSKELKAVEGLRKD</sequence>
<evidence type="ECO:0000256" key="10">
    <source>
        <dbReference type="SAM" id="SignalP"/>
    </source>
</evidence>
<evidence type="ECO:0000256" key="1">
    <source>
        <dbReference type="ARBA" id="ARBA00001784"/>
    </source>
</evidence>
<dbReference type="RefSeq" id="WP_186947722.1">
    <property type="nucleotide sequence ID" value="NZ_JACOGF010000006.1"/>
</dbReference>
<evidence type="ECO:0000256" key="6">
    <source>
        <dbReference type="ARBA" id="ARBA00022793"/>
    </source>
</evidence>
<keyword evidence="6 9" id="KW-0210">Decarboxylase</keyword>
<dbReference type="CDD" id="cd17299">
    <property type="entry name" value="acetolactate_decarboxylase"/>
    <property type="match status" value="1"/>
</dbReference>
<dbReference type="SUPFAM" id="SSF117856">
    <property type="entry name" value="AF0104/ALDC/Ptd012-like"/>
    <property type="match status" value="1"/>
</dbReference>
<dbReference type="EC" id="4.1.1.5" evidence="4 9"/>
<dbReference type="PIRSF" id="PIRSF001332">
    <property type="entry name" value="Acetolac_decarb"/>
    <property type="match status" value="1"/>
</dbReference>
<comment type="catalytic activity">
    <reaction evidence="1 9">
        <text>(2S)-2-acetolactate + H(+) = (R)-acetoin + CO2</text>
        <dbReference type="Rhea" id="RHEA:21580"/>
        <dbReference type="ChEBI" id="CHEBI:15378"/>
        <dbReference type="ChEBI" id="CHEBI:15686"/>
        <dbReference type="ChEBI" id="CHEBI:16526"/>
        <dbReference type="ChEBI" id="CHEBI:58476"/>
        <dbReference type="EC" id="4.1.1.5"/>
    </reaction>
</comment>
<accession>A0ABR6ZRL9</accession>
<keyword evidence="10" id="KW-0732">Signal</keyword>
<keyword evidence="8 9" id="KW-0456">Lyase</keyword>
<comment type="similarity">
    <text evidence="3 9">Belongs to the alpha-acetolactate decarboxylase family.</text>
</comment>
<comment type="pathway">
    <text evidence="2 9">Polyol metabolism; (R,R)-butane-2,3-diol biosynthesis; (R,R)-butane-2,3-diol from pyruvate: step 2/3.</text>
</comment>
<dbReference type="Gene3D" id="3.30.1330.80">
    <property type="entry name" value="Hypothetical protein, similar to alpha- acetolactate decarboxylase, domain 2"/>
    <property type="match status" value="2"/>
</dbReference>
<evidence type="ECO:0000256" key="2">
    <source>
        <dbReference type="ARBA" id="ARBA00005170"/>
    </source>
</evidence>
<dbReference type="NCBIfam" id="TIGR01252">
    <property type="entry name" value="acetolac_decarb"/>
    <property type="match status" value="1"/>
</dbReference>
<dbReference type="PANTHER" id="PTHR35524">
    <property type="entry name" value="ALPHA-ACETOLACTATE DECARBOXYLASE"/>
    <property type="match status" value="1"/>
</dbReference>
<keyword evidence="7 9" id="KW-0005">Acetoin biosynthesis</keyword>